<proteinExistence type="predicted"/>
<evidence type="ECO:0000259" key="3">
    <source>
        <dbReference type="PROSITE" id="PS50192"/>
    </source>
</evidence>
<gene>
    <name evidence="4" type="ORF">Ae201684_004408</name>
</gene>
<sequence>MERGSQPRIKPGASYEAAETPRHVALTIQEQQRQQHEDALDDILAGAQHSRNVASGIHTEVQSQNNMIDDIGRNVTRATLEVEREANKAAAINKQRAKLCTLYVAIALLVTCLIVLSQVKLK</sequence>
<dbReference type="InterPro" id="IPR000727">
    <property type="entry name" value="T_SNARE_dom"/>
</dbReference>
<keyword evidence="5" id="KW-1185">Reference proteome</keyword>
<comment type="caution">
    <text evidence="4">The sequence shown here is derived from an EMBL/GenBank/DDBJ whole genome shotgun (WGS) entry which is preliminary data.</text>
</comment>
<keyword evidence="2" id="KW-1133">Transmembrane helix</keyword>
<evidence type="ECO:0000256" key="2">
    <source>
        <dbReference type="SAM" id="Phobius"/>
    </source>
</evidence>
<dbReference type="CDD" id="cd15841">
    <property type="entry name" value="SNARE_Qc"/>
    <property type="match status" value="1"/>
</dbReference>
<dbReference type="Proteomes" id="UP000481153">
    <property type="component" value="Unassembled WGS sequence"/>
</dbReference>
<keyword evidence="2" id="KW-0472">Membrane</keyword>
<accession>A0A6G0XJ85</accession>
<evidence type="ECO:0000313" key="4">
    <source>
        <dbReference type="EMBL" id="KAF0740175.1"/>
    </source>
</evidence>
<protein>
    <recommendedName>
        <fullName evidence="3">t-SNARE coiled-coil homology domain-containing protein</fullName>
    </recommendedName>
</protein>
<dbReference type="VEuPathDB" id="FungiDB:AeMF1_017106"/>
<organism evidence="4 5">
    <name type="scientific">Aphanomyces euteiches</name>
    <dbReference type="NCBI Taxonomy" id="100861"/>
    <lineage>
        <taxon>Eukaryota</taxon>
        <taxon>Sar</taxon>
        <taxon>Stramenopiles</taxon>
        <taxon>Oomycota</taxon>
        <taxon>Saprolegniomycetes</taxon>
        <taxon>Saprolegniales</taxon>
        <taxon>Verrucalvaceae</taxon>
        <taxon>Aphanomyces</taxon>
    </lineage>
</organism>
<keyword evidence="2" id="KW-0812">Transmembrane</keyword>
<feature type="region of interest" description="Disordered" evidence="1">
    <location>
        <begin position="1"/>
        <end position="20"/>
    </location>
</feature>
<feature type="transmembrane region" description="Helical" evidence="2">
    <location>
        <begin position="100"/>
        <end position="119"/>
    </location>
</feature>
<evidence type="ECO:0000313" key="5">
    <source>
        <dbReference type="Proteomes" id="UP000481153"/>
    </source>
</evidence>
<dbReference type="PROSITE" id="PS50192">
    <property type="entry name" value="T_SNARE"/>
    <property type="match status" value="1"/>
</dbReference>
<reference evidence="4 5" key="1">
    <citation type="submission" date="2019-07" db="EMBL/GenBank/DDBJ databases">
        <title>Genomics analysis of Aphanomyces spp. identifies a new class of oomycete effector associated with host adaptation.</title>
        <authorList>
            <person name="Gaulin E."/>
        </authorList>
    </citation>
    <scope>NUCLEOTIDE SEQUENCE [LARGE SCALE GENOMIC DNA]</scope>
    <source>
        <strain evidence="4 5">ATCC 201684</strain>
    </source>
</reference>
<dbReference type="Gene3D" id="1.20.5.110">
    <property type="match status" value="1"/>
</dbReference>
<dbReference type="AlphaFoldDB" id="A0A6G0XJ85"/>
<name>A0A6G0XJ85_9STRA</name>
<evidence type="ECO:0000256" key="1">
    <source>
        <dbReference type="SAM" id="MobiDB-lite"/>
    </source>
</evidence>
<dbReference type="EMBL" id="VJMJ01000054">
    <property type="protein sequence ID" value="KAF0740175.1"/>
    <property type="molecule type" value="Genomic_DNA"/>
</dbReference>
<dbReference type="SUPFAM" id="SSF58038">
    <property type="entry name" value="SNARE fusion complex"/>
    <property type="match status" value="1"/>
</dbReference>
<feature type="domain" description="T-SNARE coiled-coil homology" evidence="3">
    <location>
        <begin position="30"/>
        <end position="92"/>
    </location>
</feature>